<accession>A0ABS9TL62</accession>
<proteinExistence type="predicted"/>
<dbReference type="EMBL" id="JAKXMK010000024">
    <property type="protein sequence ID" value="MCH6169282.1"/>
    <property type="molecule type" value="Genomic_DNA"/>
</dbReference>
<evidence type="ECO:0000313" key="1">
    <source>
        <dbReference type="EMBL" id="MCH6169282.1"/>
    </source>
</evidence>
<protein>
    <submittedName>
        <fullName evidence="1">Uncharacterized protein</fullName>
    </submittedName>
</protein>
<dbReference type="RefSeq" id="WP_241039926.1">
    <property type="nucleotide sequence ID" value="NZ_BAAAJF010000021.1"/>
</dbReference>
<reference evidence="1 2" key="1">
    <citation type="submission" date="2022-03" db="EMBL/GenBank/DDBJ databases">
        <title>Pseudonocardia alaer sp. nov., a novel actinomycete isolated from reed forest soil.</title>
        <authorList>
            <person name="Wang L."/>
        </authorList>
    </citation>
    <scope>NUCLEOTIDE SEQUENCE [LARGE SCALE GENOMIC DNA]</scope>
    <source>
        <strain evidence="1 2">Y-16303</strain>
    </source>
</reference>
<gene>
    <name evidence="1" type="ORF">MMF94_26595</name>
</gene>
<dbReference type="Proteomes" id="UP001299970">
    <property type="component" value="Unassembled WGS sequence"/>
</dbReference>
<keyword evidence="2" id="KW-1185">Reference proteome</keyword>
<name>A0ABS9TL62_9PSEU</name>
<sequence>MACLSALACTPVVPLAPLTARVTVPAGATTVLSTDGPAALAVATSAALFAGAPVAVLTTAADPAGQAAAGPMAERIGAPLLLTPTDEDSPDVRAELTRLGTTTVLAVGEEAVRWATAAEVAARIVTDEAALSPVVAPPRRPSVLVLALDPAAQLAAITTARASGADLAVLPGGDPRLASELLRRPDHVVALGSGFGTPQVLEQRLAVAATGVMLPGGGQVAFPGRRMVALYGHPGAPALGVLGEQDIAGSIRRARELAAEYQPLVGEPVVPAFEIIATVADSVPGADGNYSAESSVDELRPWVDAARDAGVYVMLDLQPGRTDFLTQAKRYEELLAQPHVGLALDPEWRLGPQQLHRVQIGSVGIDEVNSVVTWLADLTRDRVLPQKLLMVHQFRLMMINGRERLDTSRDELSLLLHADGFGTPDLKFATWRTLHQAAPSGIRWGWKNFYDEDSPMFTAAQTMAIGPQSPVFISFQ</sequence>
<comment type="caution">
    <text evidence="1">The sequence shown here is derived from an EMBL/GenBank/DDBJ whole genome shotgun (WGS) entry which is preliminary data.</text>
</comment>
<evidence type="ECO:0000313" key="2">
    <source>
        <dbReference type="Proteomes" id="UP001299970"/>
    </source>
</evidence>
<organism evidence="1 2">
    <name type="scientific">Pseudonocardia alaniniphila</name>
    <dbReference type="NCBI Taxonomy" id="75291"/>
    <lineage>
        <taxon>Bacteria</taxon>
        <taxon>Bacillati</taxon>
        <taxon>Actinomycetota</taxon>
        <taxon>Actinomycetes</taxon>
        <taxon>Pseudonocardiales</taxon>
        <taxon>Pseudonocardiaceae</taxon>
        <taxon>Pseudonocardia</taxon>
    </lineage>
</organism>